<feature type="compositionally biased region" description="Low complexity" evidence="7">
    <location>
        <begin position="20"/>
        <end position="37"/>
    </location>
</feature>
<keyword evidence="3" id="KW-0479">Metal-binding</keyword>
<feature type="compositionally biased region" description="Basic and acidic residues" evidence="7">
    <location>
        <begin position="67"/>
        <end position="82"/>
    </location>
</feature>
<dbReference type="KEGG" id="hpel:HZS54_12140"/>
<keyword evidence="5" id="KW-0805">Transcription regulation</keyword>
<keyword evidence="9" id="KW-0396">Initiation factor</keyword>
<feature type="region of interest" description="Disordered" evidence="7">
    <location>
        <begin position="61"/>
        <end position="83"/>
    </location>
</feature>
<keyword evidence="6" id="KW-0804">Transcription</keyword>
<sequence>MAPTESTNVTQRSRPVQHNTESTTETEPTSSETQCSECGGRLIQDTSTQELHCEDCGVVAEGTNIDHGPEWRNFDDESDRSRVGAPLTETRHDRGLSTDIGWDDRDGYGNPLSSKQKQKMRRLRKWNSRFKAKDHKERDLRNATTEILRMNSALGLPDSVSETAAVIYRQASNEDLIKGYAIEAMASAALYISARLEGIPRTFEEVESVSRIEIDRTRRAQTRLRRELGIKIEPANPSEYIPRYSSKLDVDREIRNEAKRLSQHFMESQHASGHDPSNVAAAAIYTASLQFDQDLAQTAIADACQTSAVTIRKTTKLLIDADPGTDLGFEEIEDLNSTKIATRLQQVRD</sequence>
<keyword evidence="4" id="KW-0862">Zinc</keyword>
<name>A0A7D5P6V5_9EURY</name>
<dbReference type="PANTHER" id="PTHR11618">
    <property type="entry name" value="TRANSCRIPTION INITIATION FACTOR IIB-RELATED"/>
    <property type="match status" value="1"/>
</dbReference>
<dbReference type="PANTHER" id="PTHR11618:SF13">
    <property type="entry name" value="TRANSCRIPTION INITIATION FACTOR IIB"/>
    <property type="match status" value="1"/>
</dbReference>
<evidence type="ECO:0000313" key="10">
    <source>
        <dbReference type="Proteomes" id="UP000509346"/>
    </source>
</evidence>
<evidence type="ECO:0000256" key="6">
    <source>
        <dbReference type="ARBA" id="ARBA00023163"/>
    </source>
</evidence>
<keyword evidence="3" id="KW-0863">Zinc-finger</keyword>
<comment type="similarity">
    <text evidence="1">Belongs to the TFIIB family.</text>
</comment>
<organism evidence="9 10">
    <name type="scientific">Halosimplex pelagicum</name>
    <dbReference type="NCBI Taxonomy" id="869886"/>
    <lineage>
        <taxon>Archaea</taxon>
        <taxon>Methanobacteriati</taxon>
        <taxon>Methanobacteriota</taxon>
        <taxon>Stenosarchaea group</taxon>
        <taxon>Halobacteria</taxon>
        <taxon>Halobacteriales</taxon>
        <taxon>Haloarculaceae</taxon>
        <taxon>Halosimplex</taxon>
    </lineage>
</organism>
<dbReference type="InterPro" id="IPR013137">
    <property type="entry name" value="Znf_TFIIB"/>
</dbReference>
<dbReference type="Pfam" id="PF08271">
    <property type="entry name" value="Zn_Ribbon_TF"/>
    <property type="match status" value="1"/>
</dbReference>
<dbReference type="AlphaFoldDB" id="A0A7D5P6V5"/>
<feature type="region of interest" description="Disordered" evidence="7">
    <location>
        <begin position="1"/>
        <end position="40"/>
    </location>
</feature>
<evidence type="ECO:0000256" key="2">
    <source>
        <dbReference type="ARBA" id="ARBA00022737"/>
    </source>
</evidence>
<feature type="compositionally biased region" description="Polar residues" evidence="7">
    <location>
        <begin position="1"/>
        <end position="19"/>
    </location>
</feature>
<reference evidence="9 10" key="1">
    <citation type="submission" date="2020-07" db="EMBL/GenBank/DDBJ databases">
        <title>Halosimplex litoreum sp. nov. and Halosimplex rubrum sp. nov., isolated from different salt environments.</title>
        <authorList>
            <person name="Cui H."/>
        </authorList>
    </citation>
    <scope>NUCLEOTIDE SEQUENCE [LARGE SCALE GENOMIC DNA]</scope>
    <source>
        <strain evidence="9 10">R2</strain>
    </source>
</reference>
<dbReference type="InterPro" id="IPR013763">
    <property type="entry name" value="Cyclin-like_dom"/>
</dbReference>
<evidence type="ECO:0000313" key="9">
    <source>
        <dbReference type="EMBL" id="QLH82317.1"/>
    </source>
</evidence>
<keyword evidence="2" id="KW-0677">Repeat</keyword>
<evidence type="ECO:0000256" key="4">
    <source>
        <dbReference type="ARBA" id="ARBA00022833"/>
    </source>
</evidence>
<dbReference type="Gene3D" id="1.10.472.170">
    <property type="match status" value="1"/>
</dbReference>
<dbReference type="SUPFAM" id="SSF47954">
    <property type="entry name" value="Cyclin-like"/>
    <property type="match status" value="2"/>
</dbReference>
<dbReference type="InterPro" id="IPR013150">
    <property type="entry name" value="TFIIB_cyclin"/>
</dbReference>
<dbReference type="GO" id="GO:0003743">
    <property type="term" value="F:translation initiation factor activity"/>
    <property type="evidence" value="ECO:0007669"/>
    <property type="project" value="UniProtKB-KW"/>
</dbReference>
<dbReference type="PRINTS" id="PR00685">
    <property type="entry name" value="TIFACTORIIB"/>
</dbReference>
<dbReference type="SMART" id="SM00385">
    <property type="entry name" value="CYCLIN"/>
    <property type="match status" value="2"/>
</dbReference>
<dbReference type="EMBL" id="CP058909">
    <property type="protein sequence ID" value="QLH82317.1"/>
    <property type="molecule type" value="Genomic_DNA"/>
</dbReference>
<dbReference type="InterPro" id="IPR000812">
    <property type="entry name" value="TFIIB"/>
</dbReference>
<accession>A0A7D5P6V5</accession>
<evidence type="ECO:0000256" key="1">
    <source>
        <dbReference type="ARBA" id="ARBA00010857"/>
    </source>
</evidence>
<evidence type="ECO:0000256" key="5">
    <source>
        <dbReference type="ARBA" id="ARBA00023015"/>
    </source>
</evidence>
<dbReference type="SUPFAM" id="SSF57783">
    <property type="entry name" value="Zinc beta-ribbon"/>
    <property type="match status" value="1"/>
</dbReference>
<keyword evidence="9" id="KW-0648">Protein biosynthesis</keyword>
<evidence type="ECO:0000256" key="3">
    <source>
        <dbReference type="ARBA" id="ARBA00022771"/>
    </source>
</evidence>
<dbReference type="GO" id="GO:0017025">
    <property type="term" value="F:TBP-class protein binding"/>
    <property type="evidence" value="ECO:0007669"/>
    <property type="project" value="InterPro"/>
</dbReference>
<evidence type="ECO:0000259" key="8">
    <source>
        <dbReference type="SMART" id="SM00385"/>
    </source>
</evidence>
<dbReference type="Gene3D" id="1.10.472.10">
    <property type="entry name" value="Cyclin-like"/>
    <property type="match status" value="1"/>
</dbReference>
<dbReference type="GO" id="GO:0097550">
    <property type="term" value="C:transcription preinitiation complex"/>
    <property type="evidence" value="ECO:0007669"/>
    <property type="project" value="TreeGrafter"/>
</dbReference>
<gene>
    <name evidence="9" type="ORF">HZS54_12140</name>
</gene>
<proteinExistence type="inferred from homology"/>
<dbReference type="GO" id="GO:0070897">
    <property type="term" value="P:transcription preinitiation complex assembly"/>
    <property type="evidence" value="ECO:0007669"/>
    <property type="project" value="InterPro"/>
</dbReference>
<dbReference type="InterPro" id="IPR036915">
    <property type="entry name" value="Cyclin-like_sf"/>
</dbReference>
<dbReference type="Proteomes" id="UP000509346">
    <property type="component" value="Chromosome"/>
</dbReference>
<dbReference type="Pfam" id="PF00382">
    <property type="entry name" value="TFIIB"/>
    <property type="match status" value="2"/>
</dbReference>
<protein>
    <submittedName>
        <fullName evidence="9">Transcription initiation factor IIB 2</fullName>
    </submittedName>
</protein>
<feature type="domain" description="Cyclin-like" evidence="8">
    <location>
        <begin position="145"/>
        <end position="226"/>
    </location>
</feature>
<evidence type="ECO:0000256" key="7">
    <source>
        <dbReference type="SAM" id="MobiDB-lite"/>
    </source>
</evidence>
<feature type="domain" description="Cyclin-like" evidence="8">
    <location>
        <begin position="239"/>
        <end position="320"/>
    </location>
</feature>
<dbReference type="OrthoDB" id="7429at2157"/>
<dbReference type="GO" id="GO:0008270">
    <property type="term" value="F:zinc ion binding"/>
    <property type="evidence" value="ECO:0007669"/>
    <property type="project" value="UniProtKB-KW"/>
</dbReference>
<keyword evidence="10" id="KW-1185">Reference proteome</keyword>
<dbReference type="FunFam" id="1.10.472.170:FF:000001">
    <property type="entry name" value="Transcription initiation factor IIB"/>
    <property type="match status" value="1"/>
</dbReference>